<feature type="domain" description="EamA" evidence="7">
    <location>
        <begin position="9"/>
        <end position="141"/>
    </location>
</feature>
<feature type="transmembrane region" description="Helical" evidence="6">
    <location>
        <begin position="272"/>
        <end position="291"/>
    </location>
</feature>
<comment type="caution">
    <text evidence="8">The sequence shown here is derived from an EMBL/GenBank/DDBJ whole genome shotgun (WGS) entry which is preliminary data.</text>
</comment>
<dbReference type="GO" id="GO:0016020">
    <property type="term" value="C:membrane"/>
    <property type="evidence" value="ECO:0007669"/>
    <property type="project" value="UniProtKB-SubCell"/>
</dbReference>
<evidence type="ECO:0000313" key="9">
    <source>
        <dbReference type="Proteomes" id="UP000632498"/>
    </source>
</evidence>
<dbReference type="PANTHER" id="PTHR32322">
    <property type="entry name" value="INNER MEMBRANE TRANSPORTER"/>
    <property type="match status" value="1"/>
</dbReference>
<feature type="transmembrane region" description="Helical" evidence="6">
    <location>
        <begin position="69"/>
        <end position="92"/>
    </location>
</feature>
<feature type="transmembrane region" description="Helical" evidence="6">
    <location>
        <begin position="124"/>
        <end position="143"/>
    </location>
</feature>
<organism evidence="8 9">
    <name type="scientific">Terasakiella brassicae</name>
    <dbReference type="NCBI Taxonomy" id="1634917"/>
    <lineage>
        <taxon>Bacteria</taxon>
        <taxon>Pseudomonadati</taxon>
        <taxon>Pseudomonadota</taxon>
        <taxon>Alphaproteobacteria</taxon>
        <taxon>Rhodospirillales</taxon>
        <taxon>Terasakiellaceae</taxon>
        <taxon>Terasakiella</taxon>
    </lineage>
</organism>
<proteinExistence type="inferred from homology"/>
<comment type="subcellular location">
    <subcellularLocation>
        <location evidence="1">Membrane</location>
        <topology evidence="1">Multi-pass membrane protein</topology>
    </subcellularLocation>
</comment>
<evidence type="ECO:0000256" key="4">
    <source>
        <dbReference type="ARBA" id="ARBA00022989"/>
    </source>
</evidence>
<evidence type="ECO:0000256" key="5">
    <source>
        <dbReference type="ARBA" id="ARBA00023136"/>
    </source>
</evidence>
<dbReference type="PANTHER" id="PTHR32322:SF2">
    <property type="entry name" value="EAMA DOMAIN-CONTAINING PROTEIN"/>
    <property type="match status" value="1"/>
</dbReference>
<feature type="transmembrane region" description="Helical" evidence="6">
    <location>
        <begin position="217"/>
        <end position="238"/>
    </location>
</feature>
<dbReference type="EMBL" id="BMHV01000010">
    <property type="protein sequence ID" value="GGF63765.1"/>
    <property type="molecule type" value="Genomic_DNA"/>
</dbReference>
<dbReference type="InterPro" id="IPR050638">
    <property type="entry name" value="AA-Vitamin_Transporters"/>
</dbReference>
<evidence type="ECO:0000256" key="1">
    <source>
        <dbReference type="ARBA" id="ARBA00004141"/>
    </source>
</evidence>
<keyword evidence="3 6" id="KW-0812">Transmembrane</keyword>
<evidence type="ECO:0000313" key="8">
    <source>
        <dbReference type="EMBL" id="GGF63765.1"/>
    </source>
</evidence>
<dbReference type="SUPFAM" id="SSF103481">
    <property type="entry name" value="Multidrug resistance efflux transporter EmrE"/>
    <property type="match status" value="2"/>
</dbReference>
<evidence type="ECO:0000256" key="2">
    <source>
        <dbReference type="ARBA" id="ARBA00007362"/>
    </source>
</evidence>
<dbReference type="InterPro" id="IPR000620">
    <property type="entry name" value="EamA_dom"/>
</dbReference>
<feature type="transmembrane region" description="Helical" evidence="6">
    <location>
        <begin position="155"/>
        <end position="174"/>
    </location>
</feature>
<sequence>MNKISENPIALLLITGLLIGFNFPLGKLAAEAAISPTVWAFVFSLGACLLLFPVLISQKKLIFPRKSTLRYIVLSAILSYIIPNLLLFSVMLRMGAGYMGLMFALSPVFTLFFALNLRMNIPNRIGLIGILFGLIGTAVVSISKGSLPDAPPWELIVLALCVPLCLALGNIYRTLDWPDKGEPDSLAFWSHTIAVLFYSGLIFFYQTDASFGEITNTPVVVLLQLLVSGLIFPAFFRLQKVGGPVLLSQIGYVSAAVGLVCAVLFLGERYDVTTWIGAGIIAFGIALSIQAQRQKTA</sequence>
<feature type="transmembrane region" description="Helical" evidence="6">
    <location>
        <begin position="98"/>
        <end position="117"/>
    </location>
</feature>
<name>A0A917BZV7_9PROT</name>
<reference evidence="8" key="1">
    <citation type="journal article" date="2014" name="Int. J. Syst. Evol. Microbiol.">
        <title>Complete genome sequence of Corynebacterium casei LMG S-19264T (=DSM 44701T), isolated from a smear-ripened cheese.</title>
        <authorList>
            <consortium name="US DOE Joint Genome Institute (JGI-PGF)"/>
            <person name="Walter F."/>
            <person name="Albersmeier A."/>
            <person name="Kalinowski J."/>
            <person name="Ruckert C."/>
        </authorList>
    </citation>
    <scope>NUCLEOTIDE SEQUENCE</scope>
    <source>
        <strain evidence="8">CGMCC 1.15254</strain>
    </source>
</reference>
<dbReference type="RefSeq" id="WP_188663877.1">
    <property type="nucleotide sequence ID" value="NZ_BMHV01000010.1"/>
</dbReference>
<dbReference type="Pfam" id="PF00892">
    <property type="entry name" value="EamA"/>
    <property type="match status" value="2"/>
</dbReference>
<keyword evidence="5 6" id="KW-0472">Membrane</keyword>
<feature type="transmembrane region" description="Helical" evidence="6">
    <location>
        <begin position="245"/>
        <end position="266"/>
    </location>
</feature>
<evidence type="ECO:0000256" key="6">
    <source>
        <dbReference type="SAM" id="Phobius"/>
    </source>
</evidence>
<evidence type="ECO:0000259" key="7">
    <source>
        <dbReference type="Pfam" id="PF00892"/>
    </source>
</evidence>
<reference evidence="8" key="2">
    <citation type="submission" date="2020-09" db="EMBL/GenBank/DDBJ databases">
        <authorList>
            <person name="Sun Q."/>
            <person name="Zhou Y."/>
        </authorList>
    </citation>
    <scope>NUCLEOTIDE SEQUENCE</scope>
    <source>
        <strain evidence="8">CGMCC 1.15254</strain>
    </source>
</reference>
<dbReference type="Proteomes" id="UP000632498">
    <property type="component" value="Unassembled WGS sequence"/>
</dbReference>
<dbReference type="InterPro" id="IPR037185">
    <property type="entry name" value="EmrE-like"/>
</dbReference>
<comment type="similarity">
    <text evidence="2">Belongs to the EamA transporter family.</text>
</comment>
<feature type="transmembrane region" description="Helical" evidence="6">
    <location>
        <begin position="186"/>
        <end position="205"/>
    </location>
</feature>
<feature type="domain" description="EamA" evidence="7">
    <location>
        <begin position="156"/>
        <end position="288"/>
    </location>
</feature>
<keyword evidence="4 6" id="KW-1133">Transmembrane helix</keyword>
<protein>
    <submittedName>
        <fullName evidence="8">Transporter</fullName>
    </submittedName>
</protein>
<dbReference type="AlphaFoldDB" id="A0A917BZV7"/>
<keyword evidence="9" id="KW-1185">Reference proteome</keyword>
<evidence type="ECO:0000256" key="3">
    <source>
        <dbReference type="ARBA" id="ARBA00022692"/>
    </source>
</evidence>
<feature type="transmembrane region" description="Helical" evidence="6">
    <location>
        <begin position="39"/>
        <end position="57"/>
    </location>
</feature>
<accession>A0A917BZV7</accession>
<gene>
    <name evidence="8" type="ORF">GCM10011332_17220</name>
</gene>